<dbReference type="Gene3D" id="3.90.550.10">
    <property type="entry name" value="Spore Coat Polysaccharide Biosynthesis Protein SpsA, Chain A"/>
    <property type="match status" value="1"/>
</dbReference>
<dbReference type="SUPFAM" id="SSF53448">
    <property type="entry name" value="Nucleotide-diphospho-sugar transferases"/>
    <property type="match status" value="1"/>
</dbReference>
<keyword evidence="3" id="KW-1185">Reference proteome</keyword>
<accession>A0ABQ6PS45</accession>
<comment type="caution">
    <text evidence="2">The sequence shown here is derived from an EMBL/GenBank/DDBJ whole genome shotgun (WGS) entry which is preliminary data.</text>
</comment>
<dbReference type="Proteomes" id="UP001338309">
    <property type="component" value="Unassembled WGS sequence"/>
</dbReference>
<dbReference type="InterPro" id="IPR050834">
    <property type="entry name" value="Glycosyltransf_2"/>
</dbReference>
<name>A0ABQ6PS45_9BACT</name>
<reference evidence="2 3" key="1">
    <citation type="submission" date="2023-08" db="EMBL/GenBank/DDBJ databases">
        <title>Draft genome sequence of Algoriphagus confluentis.</title>
        <authorList>
            <person name="Takatani N."/>
            <person name="Hosokawa M."/>
            <person name="Sawabe T."/>
        </authorList>
    </citation>
    <scope>NUCLEOTIDE SEQUENCE [LARGE SCALE GENOMIC DNA]</scope>
    <source>
        <strain evidence="2 3">NBRC 111222</strain>
    </source>
</reference>
<dbReference type="InterPro" id="IPR001173">
    <property type="entry name" value="Glyco_trans_2-like"/>
</dbReference>
<protein>
    <recommendedName>
        <fullName evidence="1">Glycosyltransferase 2-like domain-containing protein</fullName>
    </recommendedName>
</protein>
<dbReference type="Pfam" id="PF00535">
    <property type="entry name" value="Glycos_transf_2"/>
    <property type="match status" value="1"/>
</dbReference>
<dbReference type="InterPro" id="IPR029044">
    <property type="entry name" value="Nucleotide-diphossugar_trans"/>
</dbReference>
<evidence type="ECO:0000313" key="2">
    <source>
        <dbReference type="EMBL" id="GMQ29572.1"/>
    </source>
</evidence>
<evidence type="ECO:0000259" key="1">
    <source>
        <dbReference type="Pfam" id="PF00535"/>
    </source>
</evidence>
<dbReference type="CDD" id="cd00761">
    <property type="entry name" value="Glyco_tranf_GTA_type"/>
    <property type="match status" value="1"/>
</dbReference>
<evidence type="ECO:0000313" key="3">
    <source>
        <dbReference type="Proteomes" id="UP001338309"/>
    </source>
</evidence>
<gene>
    <name evidence="2" type="ORF">Aconfl_22150</name>
</gene>
<dbReference type="RefSeq" id="WP_338224290.1">
    <property type="nucleotide sequence ID" value="NZ_BTPD01000006.1"/>
</dbReference>
<organism evidence="2 3">
    <name type="scientific">Algoriphagus confluentis</name>
    <dbReference type="NCBI Taxonomy" id="1697556"/>
    <lineage>
        <taxon>Bacteria</taxon>
        <taxon>Pseudomonadati</taxon>
        <taxon>Bacteroidota</taxon>
        <taxon>Cytophagia</taxon>
        <taxon>Cytophagales</taxon>
        <taxon>Cyclobacteriaceae</taxon>
        <taxon>Algoriphagus</taxon>
    </lineage>
</organism>
<dbReference type="EMBL" id="BTPD01000006">
    <property type="protein sequence ID" value="GMQ29572.1"/>
    <property type="molecule type" value="Genomic_DNA"/>
</dbReference>
<dbReference type="PANTHER" id="PTHR43685">
    <property type="entry name" value="GLYCOSYLTRANSFERASE"/>
    <property type="match status" value="1"/>
</dbReference>
<sequence length="317" mass="36363">MISIILCSYNGAHKIERTLNSIISQETSFPWELVFIDNNSNDNTFLKAKSILEKSGIDFRVEHFSIPGKMFAFWHGISISKYDILLDCDDDNELFTDYLENGLMILTQNPNVGALGGLGILPYEHVPNWFNQFSKSYALGPQGKHLEVLPKFDHLYGAGCFYRKPILVSLRDKGFRSLLSCRKGDELSSGGDVEFCHAIQLSGMDLMYSESLKFYHNIEIKRINFDYYLKLKRGISLSFPILLSYRIHNFDSAFDFKKHLLLNLYLVIKGLIKIFILPKKSYSSMVDSVVVKTKFLAFFKNYATAVSGFRKNKTLFQ</sequence>
<dbReference type="PANTHER" id="PTHR43685:SF2">
    <property type="entry name" value="GLYCOSYLTRANSFERASE 2-LIKE DOMAIN-CONTAINING PROTEIN"/>
    <property type="match status" value="1"/>
</dbReference>
<proteinExistence type="predicted"/>
<feature type="domain" description="Glycosyltransferase 2-like" evidence="1">
    <location>
        <begin position="3"/>
        <end position="166"/>
    </location>
</feature>